<evidence type="ECO:0000256" key="4">
    <source>
        <dbReference type="ARBA" id="ARBA00023163"/>
    </source>
</evidence>
<dbReference type="Pfam" id="PF01476">
    <property type="entry name" value="LysM"/>
    <property type="match status" value="1"/>
</dbReference>
<dbReference type="GO" id="GO:0006351">
    <property type="term" value="P:DNA-templated transcription"/>
    <property type="evidence" value="ECO:0007669"/>
    <property type="project" value="InterPro"/>
</dbReference>
<name>A0A166XIB1_COLIC</name>
<comment type="caution">
    <text evidence="11">The sequence shown here is derived from an EMBL/GenBank/DDBJ whole genome shotgun (WGS) entry which is preliminary data.</text>
</comment>
<dbReference type="InterPro" id="IPR036236">
    <property type="entry name" value="Znf_C2H2_sf"/>
</dbReference>
<dbReference type="SUPFAM" id="SSF57667">
    <property type="entry name" value="beta-beta-alpha zinc fingers"/>
    <property type="match status" value="1"/>
</dbReference>
<dbReference type="PROSITE" id="PS51782">
    <property type="entry name" value="LYSM"/>
    <property type="match status" value="1"/>
</dbReference>
<feature type="domain" description="C2H2-type" evidence="9">
    <location>
        <begin position="38"/>
        <end position="65"/>
    </location>
</feature>
<dbReference type="PANTHER" id="PTHR47660:SF3">
    <property type="entry name" value="FINGER DOMAIN PROTEIN, PUTATIVE (AFU_ORTHOLOGUE AFUA_4G03310)-RELATED"/>
    <property type="match status" value="1"/>
</dbReference>
<accession>A0A166XIB1</accession>
<dbReference type="SUPFAM" id="SSF57701">
    <property type="entry name" value="Zn2/Cys6 DNA-binding domain"/>
    <property type="match status" value="1"/>
</dbReference>
<dbReference type="GO" id="GO:0000981">
    <property type="term" value="F:DNA-binding transcription factor activity, RNA polymerase II-specific"/>
    <property type="evidence" value="ECO:0007669"/>
    <property type="project" value="InterPro"/>
</dbReference>
<dbReference type="STRING" id="1573173.A0A166XIB1"/>
<keyword evidence="3" id="KW-0805">Transcription regulation</keyword>
<dbReference type="Pfam" id="PF04082">
    <property type="entry name" value="Fungal_trans"/>
    <property type="match status" value="1"/>
</dbReference>
<evidence type="ECO:0000259" key="8">
    <source>
        <dbReference type="PROSITE" id="PS50048"/>
    </source>
</evidence>
<dbReference type="Gene3D" id="4.10.240.10">
    <property type="entry name" value="Zn(2)-C6 fungal-type DNA-binding domain"/>
    <property type="match status" value="1"/>
</dbReference>
<feature type="region of interest" description="Disordered" evidence="7">
    <location>
        <begin position="502"/>
        <end position="533"/>
    </location>
</feature>
<dbReference type="Gene3D" id="3.10.350.10">
    <property type="entry name" value="LysM domain"/>
    <property type="match status" value="1"/>
</dbReference>
<feature type="region of interest" description="Disordered" evidence="7">
    <location>
        <begin position="94"/>
        <end position="133"/>
    </location>
</feature>
<evidence type="ECO:0000256" key="1">
    <source>
        <dbReference type="ARBA" id="ARBA00022723"/>
    </source>
</evidence>
<dbReference type="PROSITE" id="PS50048">
    <property type="entry name" value="ZN2_CY6_FUNGAL_2"/>
    <property type="match status" value="1"/>
</dbReference>
<evidence type="ECO:0000259" key="10">
    <source>
        <dbReference type="PROSITE" id="PS51782"/>
    </source>
</evidence>
<dbReference type="GO" id="GO:0003677">
    <property type="term" value="F:DNA binding"/>
    <property type="evidence" value="ECO:0007669"/>
    <property type="project" value="InterPro"/>
</dbReference>
<sequence>LEVFEMPFTCDHEGCGRSYLRKEHLTRHKKEHAATPSFPCSSCGTKFTRGDTLRRHMVLHGPSAPPTRVAQACVPCHRTKTRCDGQQPVCSTCNDKGKPCEWPQPRGKSLSRSPSSSATAPESTPNLVSLPEPMAASMPPIGIPTQAVIPLAPMTVGDTLDFSTPGSQCILDEGMRLQLESIYFEQFHPHWPLLHREVYAKTAQPKLLMRAVVTVGLWFAGSPEFKNLAIKFHDHLLVETGNKLFDLLEQSRQGLLSPRMDLLPIFQATLISTILVPYRTDKSMDNVMMTHAMLLETFKATGVYDQSKINAGSRLCGYSGYPWIFRELYQRLAVFQFKLHLILQTISMTIHPALRLSRNAEPALLRVKLPIPLMMWDGPSAQWCGVVPTDPALLDMSDDDGLVISLMCEEATLTMDNTPLVPLLSWDRCLGLIAVLKFHLAQSGNTCAVILRNYGISTSQLVSWNGLDSDCTDLWCNIYACVGLISTRPTTTTTTTTTTITGNRVLTPQPTHPGPAGNDKKFHFVQSDDARAP</sequence>
<dbReference type="InterPro" id="IPR036864">
    <property type="entry name" value="Zn2-C6_fun-type_DNA-bd_sf"/>
</dbReference>
<evidence type="ECO:0000256" key="5">
    <source>
        <dbReference type="ARBA" id="ARBA00023242"/>
    </source>
</evidence>
<evidence type="ECO:0000256" key="3">
    <source>
        <dbReference type="ARBA" id="ARBA00023015"/>
    </source>
</evidence>
<protein>
    <submittedName>
        <fullName evidence="11">C2h2 type zinc finger domain protein</fullName>
    </submittedName>
</protein>
<dbReference type="InterPro" id="IPR013087">
    <property type="entry name" value="Znf_C2H2_type"/>
</dbReference>
<evidence type="ECO:0000259" key="9">
    <source>
        <dbReference type="PROSITE" id="PS50157"/>
    </source>
</evidence>
<dbReference type="PROSITE" id="PS50157">
    <property type="entry name" value="ZINC_FINGER_C2H2_2"/>
    <property type="match status" value="2"/>
</dbReference>
<gene>
    <name evidence="11" type="ORF">CI238_03611</name>
</gene>
<dbReference type="InterPro" id="IPR007219">
    <property type="entry name" value="XnlR_reg_dom"/>
</dbReference>
<feature type="domain" description="C2H2-type" evidence="9">
    <location>
        <begin position="8"/>
        <end position="37"/>
    </location>
</feature>
<dbReference type="PROSITE" id="PS00028">
    <property type="entry name" value="ZINC_FINGER_C2H2_1"/>
    <property type="match status" value="2"/>
</dbReference>
<feature type="non-terminal residue" evidence="11">
    <location>
        <position position="1"/>
    </location>
</feature>
<dbReference type="InterPro" id="IPR018392">
    <property type="entry name" value="LysM"/>
</dbReference>
<dbReference type="CDD" id="cd00067">
    <property type="entry name" value="GAL4"/>
    <property type="match status" value="1"/>
</dbReference>
<dbReference type="CDD" id="cd00118">
    <property type="entry name" value="LysM"/>
    <property type="match status" value="1"/>
</dbReference>
<dbReference type="SUPFAM" id="SSF54106">
    <property type="entry name" value="LysM domain"/>
    <property type="match status" value="1"/>
</dbReference>
<keyword evidence="1" id="KW-0479">Metal-binding</keyword>
<feature type="domain" description="Zn(2)-C6 fungal-type" evidence="8">
    <location>
        <begin position="72"/>
        <end position="102"/>
    </location>
</feature>
<dbReference type="Pfam" id="PF00172">
    <property type="entry name" value="Zn_clus"/>
    <property type="match status" value="1"/>
</dbReference>
<keyword evidence="4" id="KW-0804">Transcription</keyword>
<organism evidence="11 12">
    <name type="scientific">Colletotrichum incanum</name>
    <name type="common">Soybean anthracnose fungus</name>
    <dbReference type="NCBI Taxonomy" id="1573173"/>
    <lineage>
        <taxon>Eukaryota</taxon>
        <taxon>Fungi</taxon>
        <taxon>Dikarya</taxon>
        <taxon>Ascomycota</taxon>
        <taxon>Pezizomycotina</taxon>
        <taxon>Sordariomycetes</taxon>
        <taxon>Hypocreomycetidae</taxon>
        <taxon>Glomerellales</taxon>
        <taxon>Glomerellaceae</taxon>
        <taxon>Colletotrichum</taxon>
        <taxon>Colletotrichum spaethianum species complex</taxon>
    </lineage>
</organism>
<dbReference type="EMBL" id="LFIW01002278">
    <property type="protein sequence ID" value="KZL76632.1"/>
    <property type="molecule type" value="Genomic_DNA"/>
</dbReference>
<dbReference type="SMART" id="SM00066">
    <property type="entry name" value="GAL4"/>
    <property type="match status" value="1"/>
</dbReference>
<evidence type="ECO:0000256" key="6">
    <source>
        <dbReference type="PROSITE-ProRule" id="PRU00042"/>
    </source>
</evidence>
<dbReference type="Pfam" id="PF00096">
    <property type="entry name" value="zf-C2H2"/>
    <property type="match status" value="1"/>
</dbReference>
<dbReference type="InterPro" id="IPR036779">
    <property type="entry name" value="LysM_dom_sf"/>
</dbReference>
<dbReference type="AlphaFoldDB" id="A0A166XIB1"/>
<feature type="domain" description="LysM" evidence="10">
    <location>
        <begin position="437"/>
        <end position="482"/>
    </location>
</feature>
<dbReference type="InterPro" id="IPR001138">
    <property type="entry name" value="Zn2Cys6_DnaBD"/>
</dbReference>
<evidence type="ECO:0000313" key="12">
    <source>
        <dbReference type="Proteomes" id="UP000076584"/>
    </source>
</evidence>
<dbReference type="PANTHER" id="PTHR47660">
    <property type="entry name" value="TRANSCRIPTION FACTOR WITH C2H2 AND ZN(2)-CYS(6) DNA BINDING DOMAIN (EUROFUNG)-RELATED-RELATED"/>
    <property type="match status" value="1"/>
</dbReference>
<feature type="compositionally biased region" description="Low complexity" evidence="7">
    <location>
        <begin position="110"/>
        <end position="125"/>
    </location>
</feature>
<keyword evidence="5" id="KW-0539">Nucleus</keyword>
<feature type="compositionally biased region" description="Basic and acidic residues" evidence="7">
    <location>
        <begin position="518"/>
        <end position="533"/>
    </location>
</feature>
<dbReference type="SMART" id="SM00355">
    <property type="entry name" value="ZnF_C2H2"/>
    <property type="match status" value="2"/>
</dbReference>
<keyword evidence="12" id="KW-1185">Reference proteome</keyword>
<evidence type="ECO:0000256" key="7">
    <source>
        <dbReference type="SAM" id="MobiDB-lite"/>
    </source>
</evidence>
<evidence type="ECO:0000256" key="2">
    <source>
        <dbReference type="ARBA" id="ARBA00022833"/>
    </source>
</evidence>
<keyword evidence="2" id="KW-0862">Zinc</keyword>
<proteinExistence type="predicted"/>
<dbReference type="GO" id="GO:0008270">
    <property type="term" value="F:zinc ion binding"/>
    <property type="evidence" value="ECO:0007669"/>
    <property type="project" value="UniProtKB-KW"/>
</dbReference>
<dbReference type="Proteomes" id="UP000076584">
    <property type="component" value="Unassembled WGS sequence"/>
</dbReference>
<dbReference type="Gene3D" id="3.30.160.60">
    <property type="entry name" value="Classic Zinc Finger"/>
    <property type="match status" value="2"/>
</dbReference>
<dbReference type="PROSITE" id="PS00463">
    <property type="entry name" value="ZN2_CY6_FUNGAL_1"/>
    <property type="match status" value="1"/>
</dbReference>
<reference evidence="11 12" key="1">
    <citation type="submission" date="2015-06" db="EMBL/GenBank/DDBJ databases">
        <title>Survival trade-offs in plant roots during colonization by closely related pathogenic and mutualistic fungi.</title>
        <authorList>
            <person name="Hacquard S."/>
            <person name="Kracher B."/>
            <person name="Hiruma K."/>
            <person name="Weinman A."/>
            <person name="Muench P."/>
            <person name="Garrido Oter R."/>
            <person name="Ver Loren van Themaat E."/>
            <person name="Dallerey J.-F."/>
            <person name="Damm U."/>
            <person name="Henrissat B."/>
            <person name="Lespinet O."/>
            <person name="Thon M."/>
            <person name="Kemen E."/>
            <person name="McHardy A.C."/>
            <person name="Schulze-Lefert P."/>
            <person name="O'Connell R.J."/>
        </authorList>
    </citation>
    <scope>NUCLEOTIDE SEQUENCE [LARGE SCALE GENOMIC DNA]</scope>
    <source>
        <strain evidence="11 12">MAFF 238704</strain>
    </source>
</reference>
<evidence type="ECO:0000313" key="11">
    <source>
        <dbReference type="EMBL" id="KZL76632.1"/>
    </source>
</evidence>
<keyword evidence="6" id="KW-0863">Zinc-finger</keyword>